<organism evidence="1 2">
    <name type="scientific">Portunus trituberculatus</name>
    <name type="common">Swimming crab</name>
    <name type="synonym">Neptunus trituberculatus</name>
    <dbReference type="NCBI Taxonomy" id="210409"/>
    <lineage>
        <taxon>Eukaryota</taxon>
        <taxon>Metazoa</taxon>
        <taxon>Ecdysozoa</taxon>
        <taxon>Arthropoda</taxon>
        <taxon>Crustacea</taxon>
        <taxon>Multicrustacea</taxon>
        <taxon>Malacostraca</taxon>
        <taxon>Eumalacostraca</taxon>
        <taxon>Eucarida</taxon>
        <taxon>Decapoda</taxon>
        <taxon>Pleocyemata</taxon>
        <taxon>Brachyura</taxon>
        <taxon>Eubrachyura</taxon>
        <taxon>Portunoidea</taxon>
        <taxon>Portunidae</taxon>
        <taxon>Portuninae</taxon>
        <taxon>Portunus</taxon>
    </lineage>
</organism>
<evidence type="ECO:0000313" key="2">
    <source>
        <dbReference type="Proteomes" id="UP000324222"/>
    </source>
</evidence>
<dbReference type="EMBL" id="VSRR010001692">
    <property type="protein sequence ID" value="MPC27105.1"/>
    <property type="molecule type" value="Genomic_DNA"/>
</dbReference>
<comment type="caution">
    <text evidence="1">The sequence shown here is derived from an EMBL/GenBank/DDBJ whole genome shotgun (WGS) entry which is preliminary data.</text>
</comment>
<proteinExistence type="predicted"/>
<dbReference type="Proteomes" id="UP000324222">
    <property type="component" value="Unassembled WGS sequence"/>
</dbReference>
<name>A0A5B7E0U4_PORTR</name>
<keyword evidence="2" id="KW-1185">Reference proteome</keyword>
<reference evidence="1 2" key="1">
    <citation type="submission" date="2019-05" db="EMBL/GenBank/DDBJ databases">
        <title>Another draft genome of Portunus trituberculatus and its Hox gene families provides insights of decapod evolution.</title>
        <authorList>
            <person name="Jeong J.-H."/>
            <person name="Song I."/>
            <person name="Kim S."/>
            <person name="Choi T."/>
            <person name="Kim D."/>
            <person name="Ryu S."/>
            <person name="Kim W."/>
        </authorList>
    </citation>
    <scope>NUCLEOTIDE SEQUENCE [LARGE SCALE GENOMIC DNA]</scope>
    <source>
        <tissue evidence="1">Muscle</tissue>
    </source>
</reference>
<dbReference type="AlphaFoldDB" id="A0A5B7E0U4"/>
<evidence type="ECO:0000313" key="1">
    <source>
        <dbReference type="EMBL" id="MPC27105.1"/>
    </source>
</evidence>
<accession>A0A5B7E0U4</accession>
<sequence length="58" mass="6960">MKKIPTEGRRMLFYQHCSRTRDAHRHLVYWYYGITEWYSGGCEKGNDRPLYTTKCAAI</sequence>
<gene>
    <name evidence="1" type="ORF">E2C01_020265</name>
</gene>
<protein>
    <submittedName>
        <fullName evidence="1">Uncharacterized protein</fullName>
    </submittedName>
</protein>